<protein>
    <submittedName>
        <fullName evidence="2">Polyhydroxyalkanoate synthesis regulator phasin</fullName>
    </submittedName>
</protein>
<comment type="caution">
    <text evidence="2">The sequence shown here is derived from an EMBL/GenBank/DDBJ whole genome shotgun (WGS) entry which is preliminary data.</text>
</comment>
<dbReference type="Proteomes" id="UP000246635">
    <property type="component" value="Unassembled WGS sequence"/>
</dbReference>
<dbReference type="PANTHER" id="PTHR38664">
    <property type="entry name" value="SLR0058 PROTEIN"/>
    <property type="match status" value="1"/>
</dbReference>
<keyword evidence="3" id="KW-1185">Reference proteome</keyword>
<evidence type="ECO:0000256" key="1">
    <source>
        <dbReference type="SAM" id="MobiDB-lite"/>
    </source>
</evidence>
<reference evidence="2 3" key="1">
    <citation type="submission" date="2018-05" db="EMBL/GenBank/DDBJ databases">
        <title>Genomic Encyclopedia of Type Strains, Phase III (KMG-III): the genomes of soil and plant-associated and newly described type strains.</title>
        <authorList>
            <person name="Whitman W."/>
        </authorList>
    </citation>
    <scope>NUCLEOTIDE SEQUENCE [LARGE SCALE GENOMIC DNA]</scope>
    <source>
        <strain evidence="2 3">CECT 5696</strain>
    </source>
</reference>
<dbReference type="RefSeq" id="WP_217490343.1">
    <property type="nucleotide sequence ID" value="NZ_CP054612.1"/>
</dbReference>
<organism evidence="2 3">
    <name type="scientific">Paenibacillus cellulosilyticus</name>
    <dbReference type="NCBI Taxonomy" id="375489"/>
    <lineage>
        <taxon>Bacteria</taxon>
        <taxon>Bacillati</taxon>
        <taxon>Bacillota</taxon>
        <taxon>Bacilli</taxon>
        <taxon>Bacillales</taxon>
        <taxon>Paenibacillaceae</taxon>
        <taxon>Paenibacillus</taxon>
    </lineage>
</organism>
<dbReference type="PANTHER" id="PTHR38664:SF1">
    <property type="entry name" value="SLR0058 PROTEIN"/>
    <property type="match status" value="1"/>
</dbReference>
<accession>A0A2V2Z1F5</accession>
<dbReference type="EMBL" id="QGTQ01000002">
    <property type="protein sequence ID" value="PWW07381.1"/>
    <property type="molecule type" value="Genomic_DNA"/>
</dbReference>
<sequence>MKDWINKAVSLGLGAAIATKEQAEKFVDELVKKGEVNQSESKQLVDDLIRKGQELQASIDARIKSYVRSALQDANLTTRDEYVSLKERITELERRVEALESASSSPSESTDPEPAAPPTYE</sequence>
<evidence type="ECO:0000313" key="2">
    <source>
        <dbReference type="EMBL" id="PWW07381.1"/>
    </source>
</evidence>
<gene>
    <name evidence="2" type="ORF">DFQ01_102274</name>
</gene>
<name>A0A2V2Z1F5_9BACL</name>
<dbReference type="NCBIfam" id="NF047773">
    <property type="entry name" value="phas_rel_Lepto"/>
    <property type="match status" value="1"/>
</dbReference>
<feature type="compositionally biased region" description="Low complexity" evidence="1">
    <location>
        <begin position="99"/>
        <end position="113"/>
    </location>
</feature>
<proteinExistence type="predicted"/>
<evidence type="ECO:0000313" key="3">
    <source>
        <dbReference type="Proteomes" id="UP000246635"/>
    </source>
</evidence>
<dbReference type="AlphaFoldDB" id="A0A2V2Z1F5"/>
<dbReference type="InterPro" id="IPR008769">
    <property type="entry name" value="PhaF_PhaI"/>
</dbReference>
<feature type="region of interest" description="Disordered" evidence="1">
    <location>
        <begin position="96"/>
        <end position="121"/>
    </location>
</feature>